<dbReference type="AlphaFoldDB" id="A0A1B2ENR0"/>
<gene>
    <name evidence="5" type="ORF">BB934_04910</name>
</gene>
<keyword evidence="3" id="KW-0804">Transcription</keyword>
<dbReference type="Gene3D" id="1.10.10.60">
    <property type="entry name" value="Homeodomain-like"/>
    <property type="match status" value="2"/>
</dbReference>
<feature type="domain" description="HTH araC/xylS-type" evidence="4">
    <location>
        <begin position="14"/>
        <end position="113"/>
    </location>
</feature>
<dbReference type="EMBL" id="CP016616">
    <property type="protein sequence ID" value="ANY81589.1"/>
    <property type="molecule type" value="Genomic_DNA"/>
</dbReference>
<dbReference type="PROSITE" id="PS00041">
    <property type="entry name" value="HTH_ARAC_FAMILY_1"/>
    <property type="match status" value="1"/>
</dbReference>
<dbReference type="GO" id="GO:0043565">
    <property type="term" value="F:sequence-specific DNA binding"/>
    <property type="evidence" value="ECO:0007669"/>
    <property type="project" value="InterPro"/>
</dbReference>
<dbReference type="PRINTS" id="PR00032">
    <property type="entry name" value="HTHARAC"/>
</dbReference>
<keyword evidence="1" id="KW-0805">Transcription regulation</keyword>
<evidence type="ECO:0000256" key="2">
    <source>
        <dbReference type="ARBA" id="ARBA00023125"/>
    </source>
</evidence>
<sequence>MTAQTTNHYRARLQRVLQHIEEHLDEDLSVDALSGVAAFSRYHFHRQFSALFGIGVYRYVQLARLKRASYKLAFREDEPILQIAFDSGYEGPEAFARAFKKTFGQSPSAFRNEPQWTSWHAAHQPLSETRKIHMARTWTDGDVRIEDTDDIRVAELVHRGDPALIGDSVRRFIEWRKQTGIPKASAVFNTLYDDPHATPPKDFRLGICVATDRDVAPNDAGIAIKAIPGGRCAVLRHVGTEDSFAAALAYLYGTWLPQSGEEPRDSPLYCRRVRFFPDVPEHEAVTDIFLPLK</sequence>
<dbReference type="RefSeq" id="WP_162299140.1">
    <property type="nucleotide sequence ID" value="NZ_CP016616.1"/>
</dbReference>
<dbReference type="InterPro" id="IPR009057">
    <property type="entry name" value="Homeodomain-like_sf"/>
</dbReference>
<name>A0A1B2ENR0_9HYPH</name>
<dbReference type="InterPro" id="IPR018060">
    <property type="entry name" value="HTH_AraC"/>
</dbReference>
<dbReference type="Gene3D" id="3.20.80.10">
    <property type="entry name" value="Regulatory factor, effector binding domain"/>
    <property type="match status" value="1"/>
</dbReference>
<evidence type="ECO:0000313" key="5">
    <source>
        <dbReference type="EMBL" id="ANY81589.1"/>
    </source>
</evidence>
<evidence type="ECO:0000256" key="3">
    <source>
        <dbReference type="ARBA" id="ARBA00023163"/>
    </source>
</evidence>
<evidence type="ECO:0000256" key="1">
    <source>
        <dbReference type="ARBA" id="ARBA00023015"/>
    </source>
</evidence>
<protein>
    <submittedName>
        <fullName evidence="5">AraC family transcriptional regulator</fullName>
    </submittedName>
</protein>
<organism evidence="5">
    <name type="scientific">Microvirga ossetica</name>
    <dbReference type="NCBI Taxonomy" id="1882682"/>
    <lineage>
        <taxon>Bacteria</taxon>
        <taxon>Pseudomonadati</taxon>
        <taxon>Pseudomonadota</taxon>
        <taxon>Alphaproteobacteria</taxon>
        <taxon>Hyphomicrobiales</taxon>
        <taxon>Methylobacteriaceae</taxon>
        <taxon>Microvirga</taxon>
    </lineage>
</organism>
<dbReference type="SMART" id="SM00342">
    <property type="entry name" value="HTH_ARAC"/>
    <property type="match status" value="1"/>
</dbReference>
<dbReference type="InterPro" id="IPR020449">
    <property type="entry name" value="Tscrpt_reg_AraC-type_HTH"/>
</dbReference>
<dbReference type="PANTHER" id="PTHR40055">
    <property type="entry name" value="TRANSCRIPTIONAL REGULATOR YGIV-RELATED"/>
    <property type="match status" value="1"/>
</dbReference>
<dbReference type="GO" id="GO:0003700">
    <property type="term" value="F:DNA-binding transcription factor activity"/>
    <property type="evidence" value="ECO:0007669"/>
    <property type="project" value="InterPro"/>
</dbReference>
<dbReference type="KEGG" id="moc:BB934_04910"/>
<evidence type="ECO:0000259" key="4">
    <source>
        <dbReference type="PROSITE" id="PS01124"/>
    </source>
</evidence>
<dbReference type="InterPro" id="IPR011256">
    <property type="entry name" value="Reg_factor_effector_dom_sf"/>
</dbReference>
<dbReference type="SMART" id="SM00871">
    <property type="entry name" value="AraC_E_bind"/>
    <property type="match status" value="1"/>
</dbReference>
<dbReference type="PROSITE" id="PS01124">
    <property type="entry name" value="HTH_ARAC_FAMILY_2"/>
    <property type="match status" value="1"/>
</dbReference>
<dbReference type="InterPro" id="IPR050908">
    <property type="entry name" value="SmbC-like"/>
</dbReference>
<dbReference type="Pfam" id="PF12833">
    <property type="entry name" value="HTH_18"/>
    <property type="match status" value="1"/>
</dbReference>
<dbReference type="InterPro" id="IPR029442">
    <property type="entry name" value="GyrI-like"/>
</dbReference>
<reference evidence="5" key="1">
    <citation type="submission" date="2016-07" db="EMBL/GenBank/DDBJ databases">
        <title>Microvirga ossetica sp. nov. a new species of rhizobia isolated from root nodules of the legume species Vicia alpestris Steven originated from North Ossetia region in the Caucasus.</title>
        <authorList>
            <person name="Safronova V.I."/>
            <person name="Kuznetsova I.G."/>
            <person name="Sazanova A.L."/>
            <person name="Belimov A."/>
            <person name="Andronov E."/>
            <person name="Osledkin Y.S."/>
            <person name="Onishchuk O.P."/>
            <person name="Kurchak O.N."/>
            <person name="Shaposhnikov A.I."/>
            <person name="Willems A."/>
            <person name="Tikhonovich I.A."/>
        </authorList>
    </citation>
    <scope>NUCLEOTIDE SEQUENCE [LARGE SCALE GENOMIC DNA]</scope>
    <source>
        <strain evidence="5">V5/3M</strain>
    </source>
</reference>
<dbReference type="SUPFAM" id="SSF46689">
    <property type="entry name" value="Homeodomain-like"/>
    <property type="match status" value="2"/>
</dbReference>
<dbReference type="InterPro" id="IPR018062">
    <property type="entry name" value="HTH_AraC-typ_CS"/>
</dbReference>
<dbReference type="Pfam" id="PF06445">
    <property type="entry name" value="GyrI-like"/>
    <property type="match status" value="1"/>
</dbReference>
<proteinExistence type="predicted"/>
<dbReference type="SUPFAM" id="SSF55136">
    <property type="entry name" value="Probable bacterial effector-binding domain"/>
    <property type="match status" value="1"/>
</dbReference>
<keyword evidence="2" id="KW-0238">DNA-binding</keyword>
<dbReference type="PANTHER" id="PTHR40055:SF1">
    <property type="entry name" value="TRANSCRIPTIONAL REGULATOR YGIV-RELATED"/>
    <property type="match status" value="1"/>
</dbReference>
<accession>A0A1B2ENR0</accession>
<dbReference type="InterPro" id="IPR010499">
    <property type="entry name" value="AraC_E-bd"/>
</dbReference>